<dbReference type="InterPro" id="IPR017045">
    <property type="entry name" value="Malt_Pase/Glycosyl_Hdrlase"/>
</dbReference>
<accession>A0A849BWA0</accession>
<feature type="binding site" evidence="5">
    <location>
        <begin position="309"/>
        <end position="310"/>
    </location>
    <ligand>
        <name>substrate</name>
    </ligand>
</feature>
<dbReference type="InterPro" id="IPR012341">
    <property type="entry name" value="6hp_glycosidase-like_sf"/>
</dbReference>
<evidence type="ECO:0000313" key="8">
    <source>
        <dbReference type="EMBL" id="NNH70494.1"/>
    </source>
</evidence>
<organism evidence="8 9">
    <name type="scientific">Nocardia uniformis</name>
    <dbReference type="NCBI Taxonomy" id="53432"/>
    <lineage>
        <taxon>Bacteria</taxon>
        <taxon>Bacillati</taxon>
        <taxon>Actinomycetota</taxon>
        <taxon>Actinomycetes</taxon>
        <taxon>Mycobacteriales</taxon>
        <taxon>Nocardiaceae</taxon>
        <taxon>Nocardia</taxon>
    </lineage>
</organism>
<dbReference type="Pfam" id="PF03632">
    <property type="entry name" value="Glyco_hydro_65m"/>
    <property type="match status" value="1"/>
</dbReference>
<proteinExistence type="predicted"/>
<evidence type="ECO:0000256" key="5">
    <source>
        <dbReference type="PIRSR" id="PIRSR036289-51"/>
    </source>
</evidence>
<evidence type="ECO:0000256" key="3">
    <source>
        <dbReference type="ARBA" id="ARBA00023295"/>
    </source>
</evidence>
<dbReference type="GO" id="GO:0016757">
    <property type="term" value="F:glycosyltransferase activity"/>
    <property type="evidence" value="ECO:0007669"/>
    <property type="project" value="UniProtKB-KW"/>
</dbReference>
<dbReference type="RefSeq" id="WP_067526626.1">
    <property type="nucleotide sequence ID" value="NZ_JABELX010000004.1"/>
</dbReference>
<dbReference type="Proteomes" id="UP000586827">
    <property type="component" value="Unassembled WGS sequence"/>
</dbReference>
<dbReference type="EMBL" id="JABELX010000004">
    <property type="protein sequence ID" value="NNH70494.1"/>
    <property type="molecule type" value="Genomic_DNA"/>
</dbReference>
<dbReference type="PANTHER" id="PTHR11051:SF8">
    <property type="entry name" value="PROTEIN-GLUCOSYLGALACTOSYLHYDROXYLYSINE GLUCOSIDASE"/>
    <property type="match status" value="1"/>
</dbReference>
<dbReference type="GO" id="GO:0005975">
    <property type="term" value="P:carbohydrate metabolic process"/>
    <property type="evidence" value="ECO:0007669"/>
    <property type="project" value="InterPro"/>
</dbReference>
<evidence type="ECO:0000256" key="1">
    <source>
        <dbReference type="ARBA" id="ARBA00022676"/>
    </source>
</evidence>
<keyword evidence="9" id="KW-1185">Reference proteome</keyword>
<evidence type="ECO:0000259" key="6">
    <source>
        <dbReference type="Pfam" id="PF03632"/>
    </source>
</evidence>
<dbReference type="GO" id="GO:0004553">
    <property type="term" value="F:hydrolase activity, hydrolyzing O-glycosyl compounds"/>
    <property type="evidence" value="ECO:0007669"/>
    <property type="project" value="TreeGrafter"/>
</dbReference>
<protein>
    <submittedName>
        <fullName evidence="8">Glycoside hydrolase family 65 protein</fullName>
    </submittedName>
</protein>
<sequence length="709" mass="76693">MGLFDIAPDPAHDDDASAWMGEIAAEDDVWTVGQHPKRPAVADGAVFTVGEHGVGARGTPEGPESDAAPGVLIGGVYGGSGPEQQLLEGPRWTVLGIDPPIADGDRYLDLASGVLYRTETTGGRDFRSLRFACAGRPGVLVLRAEAAAGRLDPGPPLHPPTPDPTVRATELTVLSPSPGTETRCLRIESEGVGAIAAAASQRLTASEHTALLDRIVACAADEDDGGAGRAVRELRRAWELGVDDLLDEHRKVWARRWSTVGIDLPDDPEVELGVRFALFQLWSNAGAHGESAIGARGISGSGYRGHVFWDTDAFVLPAMASIDPAAAEAMIAYRLRRLPGARARALADGHRGARFPWESAADGFDVTPRSGFLGGTEVRILTGELEEHITADVAWAADHYAEWCGRPDFTLTTARELLTETARYWASRIRVDDDGHGHLDRVIGPDEYHETVDDNAFTNVMARWNLRRAARLHPRNTDEAAEFARWRELAERIVDQLRPDGRYEQFAGYFDLEPLTMAEVAQPPVAVDVLLGQQRVAGSQLIKQPDVLMMYQLVPEETAPGTLAANLDFYGPRTAHGSSLSPASMAALLARAGRPDAALEMLRPALRLDLDDRTGSTATGLHMATIAGVWQAMLTGFAGVRVRDGVLRVRPVLPDSWPRLGIAFRALGRCIRLDITRAGIGIRVDGPVTVQVGDHDRQRVVGESWWPTR</sequence>
<dbReference type="Gene3D" id="2.60.420.10">
    <property type="entry name" value="Maltose phosphorylase, domain 3"/>
    <property type="match status" value="1"/>
</dbReference>
<dbReference type="SUPFAM" id="SSF74650">
    <property type="entry name" value="Galactose mutarotase-like"/>
    <property type="match status" value="1"/>
</dbReference>
<feature type="domain" description="Glycoside hydrolase family 65 central catalytic" evidence="6">
    <location>
        <begin position="275"/>
        <end position="631"/>
    </location>
</feature>
<dbReference type="SUPFAM" id="SSF48208">
    <property type="entry name" value="Six-hairpin glycosidases"/>
    <property type="match status" value="1"/>
</dbReference>
<reference evidence="8 9" key="1">
    <citation type="submission" date="2020-05" db="EMBL/GenBank/DDBJ databases">
        <title>MicrobeNet Type strains.</title>
        <authorList>
            <person name="Nicholson A.C."/>
        </authorList>
    </citation>
    <scope>NUCLEOTIDE SEQUENCE [LARGE SCALE GENOMIC DNA]</scope>
    <source>
        <strain evidence="8 9">JCM 3224</strain>
    </source>
</reference>
<dbReference type="AlphaFoldDB" id="A0A849BWA0"/>
<dbReference type="PANTHER" id="PTHR11051">
    <property type="entry name" value="GLYCOSYL HYDROLASE-RELATED"/>
    <property type="match status" value="1"/>
</dbReference>
<keyword evidence="3" id="KW-0326">Glycosidase</keyword>
<evidence type="ECO:0000313" key="9">
    <source>
        <dbReference type="Proteomes" id="UP000586827"/>
    </source>
</evidence>
<name>A0A849BWA0_9NOCA</name>
<keyword evidence="1" id="KW-0328">Glycosyltransferase</keyword>
<feature type="binding site" evidence="5">
    <location>
        <begin position="543"/>
        <end position="544"/>
    </location>
    <ligand>
        <name>substrate</name>
    </ligand>
</feature>
<keyword evidence="2" id="KW-0808">Transferase</keyword>
<feature type="active site" description="Proton donor" evidence="4">
    <location>
        <position position="447"/>
    </location>
</feature>
<dbReference type="InterPro" id="IPR011013">
    <property type="entry name" value="Gal_mutarotase_sf_dom"/>
</dbReference>
<dbReference type="PIRSF" id="PIRSF036289">
    <property type="entry name" value="Glycosyl_hydrolase_malt_phosph"/>
    <property type="match status" value="1"/>
</dbReference>
<feature type="domain" description="Glycoside hydrolase family 65 C-terminal" evidence="7">
    <location>
        <begin position="641"/>
        <end position="695"/>
    </location>
</feature>
<evidence type="ECO:0000259" key="7">
    <source>
        <dbReference type="Pfam" id="PF03633"/>
    </source>
</evidence>
<dbReference type="Pfam" id="PF03633">
    <property type="entry name" value="Glyco_hydro_65C"/>
    <property type="match status" value="1"/>
</dbReference>
<dbReference type="InterPro" id="IPR005195">
    <property type="entry name" value="Glyco_hydro_65_M"/>
</dbReference>
<dbReference type="Gene3D" id="1.50.10.10">
    <property type="match status" value="1"/>
</dbReference>
<gene>
    <name evidence="8" type="ORF">HLB23_11575</name>
</gene>
<dbReference type="GO" id="GO:0030246">
    <property type="term" value="F:carbohydrate binding"/>
    <property type="evidence" value="ECO:0007669"/>
    <property type="project" value="InterPro"/>
</dbReference>
<evidence type="ECO:0000256" key="2">
    <source>
        <dbReference type="ARBA" id="ARBA00022679"/>
    </source>
</evidence>
<keyword evidence="8" id="KW-0378">Hydrolase</keyword>
<dbReference type="InterPro" id="IPR008928">
    <property type="entry name" value="6-hairpin_glycosidase_sf"/>
</dbReference>
<dbReference type="InterPro" id="IPR005194">
    <property type="entry name" value="Glyco_hydro_65_C"/>
</dbReference>
<comment type="caution">
    <text evidence="8">The sequence shown here is derived from an EMBL/GenBank/DDBJ whole genome shotgun (WGS) entry which is preliminary data.</text>
</comment>
<evidence type="ECO:0000256" key="4">
    <source>
        <dbReference type="PIRSR" id="PIRSR036289-50"/>
    </source>
</evidence>